<keyword evidence="5 6" id="KW-0472">Membrane</keyword>
<dbReference type="Gene3D" id="1.20.1740.10">
    <property type="entry name" value="Amino acid/polyamine transporter I"/>
    <property type="match status" value="1"/>
</dbReference>
<comment type="subcellular location">
    <subcellularLocation>
        <location evidence="1">Cell membrane</location>
        <topology evidence="1">Multi-pass membrane protein</topology>
    </subcellularLocation>
</comment>
<feature type="transmembrane region" description="Helical" evidence="6">
    <location>
        <begin position="234"/>
        <end position="258"/>
    </location>
</feature>
<evidence type="ECO:0000256" key="5">
    <source>
        <dbReference type="ARBA" id="ARBA00023136"/>
    </source>
</evidence>
<dbReference type="Pfam" id="PF13520">
    <property type="entry name" value="AA_permease_2"/>
    <property type="match status" value="1"/>
</dbReference>
<dbReference type="RefSeq" id="WP_209460769.1">
    <property type="nucleotide sequence ID" value="NZ_JAGGKC010000034.1"/>
</dbReference>
<keyword evidence="4 6" id="KW-1133">Transmembrane helix</keyword>
<proteinExistence type="predicted"/>
<accession>A0ABS4G7T1</accession>
<keyword evidence="3 6" id="KW-0812">Transmembrane</keyword>
<dbReference type="PANTHER" id="PTHR42770:SF7">
    <property type="entry name" value="MEMBRANE PROTEIN"/>
    <property type="match status" value="1"/>
</dbReference>
<evidence type="ECO:0000256" key="6">
    <source>
        <dbReference type="SAM" id="Phobius"/>
    </source>
</evidence>
<keyword evidence="2" id="KW-1003">Cell membrane</keyword>
<feature type="transmembrane region" description="Helical" evidence="6">
    <location>
        <begin position="278"/>
        <end position="297"/>
    </location>
</feature>
<keyword evidence="8" id="KW-1185">Reference proteome</keyword>
<feature type="transmembrane region" description="Helical" evidence="6">
    <location>
        <begin position="60"/>
        <end position="83"/>
    </location>
</feature>
<feature type="transmembrane region" description="Helical" evidence="6">
    <location>
        <begin position="396"/>
        <end position="417"/>
    </location>
</feature>
<feature type="transmembrane region" description="Helical" evidence="6">
    <location>
        <begin position="104"/>
        <end position="126"/>
    </location>
</feature>
<evidence type="ECO:0000256" key="2">
    <source>
        <dbReference type="ARBA" id="ARBA00022475"/>
    </source>
</evidence>
<dbReference type="InterPro" id="IPR002293">
    <property type="entry name" value="AA/rel_permease1"/>
</dbReference>
<dbReference type="PANTHER" id="PTHR42770">
    <property type="entry name" value="AMINO ACID TRANSPORTER-RELATED"/>
    <property type="match status" value="1"/>
</dbReference>
<evidence type="ECO:0000313" key="7">
    <source>
        <dbReference type="EMBL" id="MBP1920601.1"/>
    </source>
</evidence>
<feature type="transmembrane region" description="Helical" evidence="6">
    <location>
        <begin position="201"/>
        <end position="222"/>
    </location>
</feature>
<dbReference type="InterPro" id="IPR050367">
    <property type="entry name" value="APC_superfamily"/>
</dbReference>
<feature type="transmembrane region" description="Helical" evidence="6">
    <location>
        <begin position="138"/>
        <end position="157"/>
    </location>
</feature>
<comment type="caution">
    <text evidence="7">The sequence shown here is derived from an EMBL/GenBank/DDBJ whole genome shotgun (WGS) entry which is preliminary data.</text>
</comment>
<reference evidence="7 8" key="1">
    <citation type="submission" date="2021-03" db="EMBL/GenBank/DDBJ databases">
        <title>Genomic Encyclopedia of Type Strains, Phase IV (KMG-IV): sequencing the most valuable type-strain genomes for metagenomic binning, comparative biology and taxonomic classification.</title>
        <authorList>
            <person name="Goeker M."/>
        </authorList>
    </citation>
    <scope>NUCLEOTIDE SEQUENCE [LARGE SCALE GENOMIC DNA]</scope>
    <source>
        <strain evidence="7 8">DSM 6139</strain>
    </source>
</reference>
<evidence type="ECO:0000256" key="1">
    <source>
        <dbReference type="ARBA" id="ARBA00004651"/>
    </source>
</evidence>
<feature type="transmembrane region" description="Helical" evidence="6">
    <location>
        <begin position="423"/>
        <end position="440"/>
    </location>
</feature>
<evidence type="ECO:0000313" key="8">
    <source>
        <dbReference type="Proteomes" id="UP001519271"/>
    </source>
</evidence>
<evidence type="ECO:0000256" key="3">
    <source>
        <dbReference type="ARBA" id="ARBA00022692"/>
    </source>
</evidence>
<feature type="transmembrane region" description="Helical" evidence="6">
    <location>
        <begin position="30"/>
        <end position="54"/>
    </location>
</feature>
<dbReference type="Proteomes" id="UP001519271">
    <property type="component" value="Unassembled WGS sequence"/>
</dbReference>
<feature type="transmembrane region" description="Helical" evidence="6">
    <location>
        <begin position="164"/>
        <end position="181"/>
    </location>
</feature>
<feature type="transmembrane region" description="Helical" evidence="6">
    <location>
        <begin position="354"/>
        <end position="375"/>
    </location>
</feature>
<dbReference type="PIRSF" id="PIRSF006060">
    <property type="entry name" value="AA_transporter"/>
    <property type="match status" value="1"/>
</dbReference>
<organism evidence="7 8">
    <name type="scientific">Youngiibacter multivorans</name>
    <dbReference type="NCBI Taxonomy" id="937251"/>
    <lineage>
        <taxon>Bacteria</taxon>
        <taxon>Bacillati</taxon>
        <taxon>Bacillota</taxon>
        <taxon>Clostridia</taxon>
        <taxon>Eubacteriales</taxon>
        <taxon>Clostridiaceae</taxon>
        <taxon>Youngiibacter</taxon>
    </lineage>
</organism>
<dbReference type="EMBL" id="JAGGKC010000034">
    <property type="protein sequence ID" value="MBP1920601.1"/>
    <property type="molecule type" value="Genomic_DNA"/>
</dbReference>
<gene>
    <name evidence="7" type="ORF">J2Z34_003116</name>
</gene>
<evidence type="ECO:0000256" key="4">
    <source>
        <dbReference type="ARBA" id="ARBA00022989"/>
    </source>
</evidence>
<protein>
    <submittedName>
        <fullName evidence="7">APA family basic amino acid/polyamine antiporter</fullName>
    </submittedName>
</protein>
<feature type="transmembrane region" description="Helical" evidence="6">
    <location>
        <begin position="332"/>
        <end position="348"/>
    </location>
</feature>
<name>A0ABS4G7T1_9CLOT</name>
<sequence>MNVNEKEITLVDTTNSSTKDLRRVLGFWDLMSQAVGQIIGAGIMSLTGVAIAMTGRSVPVSFILSAVLVLISSVPMILINATARFRGGQYSIVGSLFSKKYSGAYMIMFIMTNVSIAMYALSFADYAMPFIPFLPRKLLAIGILTLLYGLNMVGVDVMAKFQNAIVLILVVALAAFSAFGITQLQPNYFSDSFITNGLLGLFRAGALLTFATGGALAAANLAGEAKNPTRDIPLVIIISTVAVAVLYGFMSVIAAGVLPVAQVAGQPLTWVAETILPRWLYVFFVVGGAWFALISTLNSQLGWATKPVMQACEDGWFPRGLAHLHPKFKTPVYLLSIMYVLGFLPIVFDLDISIIGSITIIVYSLNNVLLCASLLGVNKIMPALWNKSKFKVSDGMIKFIVVISIAINLLQFVLLASDLTTPLLVGNIAVIAFAFIYSVARYSTGKVEILESYEEN</sequence>